<evidence type="ECO:0000256" key="2">
    <source>
        <dbReference type="ARBA" id="ARBA00005336"/>
    </source>
</evidence>
<keyword evidence="4 7" id="KW-0378">Hydrolase</keyword>
<protein>
    <recommendedName>
        <fullName evidence="3">beta-N-acetylhexosaminidase</fullName>
        <ecNumber evidence="3">3.2.1.52</ecNumber>
    </recommendedName>
</protein>
<evidence type="ECO:0000256" key="5">
    <source>
        <dbReference type="ARBA" id="ARBA00023295"/>
    </source>
</evidence>
<evidence type="ECO:0000256" key="1">
    <source>
        <dbReference type="ARBA" id="ARBA00001231"/>
    </source>
</evidence>
<dbReference type="Proteomes" id="UP000466307">
    <property type="component" value="Unassembled WGS sequence"/>
</dbReference>
<evidence type="ECO:0000256" key="4">
    <source>
        <dbReference type="ARBA" id="ARBA00022801"/>
    </source>
</evidence>
<dbReference type="GO" id="GO:0004563">
    <property type="term" value="F:beta-N-acetylhexosaminidase activity"/>
    <property type="evidence" value="ECO:0007669"/>
    <property type="project" value="UniProtKB-EC"/>
</dbReference>
<sequence length="329" mass="34420">MTLRQKLGQSIVVGVTGTADALSLVSAEPVGGIFIGSWTDKSILTDPAALKKVQAKSTVPLMVTVDQEGGRVSRLSSLGIDSPSARELARTQTPEQVRALATRLGEQMKAKGITVDFAPDVDVSDEADDEVIGDRSFSDDPETVTRYGQAFAEGLQAAGIMPVYKHFPGHGHGSGDSHLGVVRTPPLSQLIGSDLVPYKTLLRDPGNAGVMVGHLIVPGLTVGDTPASLSAKAIGMLRSGQPYGGPAFDGVVFSDDLSGMGAITQRYPLPEAVQRFLVAGGDIALWISTDAVPAVLDRLEAAVRSGKLSEQKVNASVVRILRAKGQLTC</sequence>
<keyword evidence="5" id="KW-0326">Glycosidase</keyword>
<dbReference type="InterPro" id="IPR017853">
    <property type="entry name" value="GH"/>
</dbReference>
<evidence type="ECO:0000313" key="8">
    <source>
        <dbReference type="Proteomes" id="UP000466307"/>
    </source>
</evidence>
<comment type="similarity">
    <text evidence="2">Belongs to the glycosyl hydrolase 3 family.</text>
</comment>
<keyword evidence="8" id="KW-1185">Reference proteome</keyword>
<dbReference type="AlphaFoldDB" id="A0A7K3LN13"/>
<dbReference type="GO" id="GO:0009254">
    <property type="term" value="P:peptidoglycan turnover"/>
    <property type="evidence" value="ECO:0007669"/>
    <property type="project" value="TreeGrafter"/>
</dbReference>
<dbReference type="SUPFAM" id="SSF51445">
    <property type="entry name" value="(Trans)glycosidases"/>
    <property type="match status" value="1"/>
</dbReference>
<organism evidence="7 8">
    <name type="scientific">Gordonia desulfuricans</name>
    <dbReference type="NCBI Taxonomy" id="89051"/>
    <lineage>
        <taxon>Bacteria</taxon>
        <taxon>Bacillati</taxon>
        <taxon>Actinomycetota</taxon>
        <taxon>Actinomycetes</taxon>
        <taxon>Mycobacteriales</taxon>
        <taxon>Gordoniaceae</taxon>
        <taxon>Gordonia</taxon>
    </lineage>
</organism>
<evidence type="ECO:0000256" key="3">
    <source>
        <dbReference type="ARBA" id="ARBA00012663"/>
    </source>
</evidence>
<evidence type="ECO:0000313" key="7">
    <source>
        <dbReference type="EMBL" id="NDK88927.1"/>
    </source>
</evidence>
<dbReference type="EC" id="3.2.1.52" evidence="3"/>
<evidence type="ECO:0000259" key="6">
    <source>
        <dbReference type="Pfam" id="PF00933"/>
    </source>
</evidence>
<comment type="catalytic activity">
    <reaction evidence="1">
        <text>Hydrolysis of terminal non-reducing N-acetyl-D-hexosamine residues in N-acetyl-beta-D-hexosaminides.</text>
        <dbReference type="EC" id="3.2.1.52"/>
    </reaction>
</comment>
<comment type="caution">
    <text evidence="7">The sequence shown here is derived from an EMBL/GenBank/DDBJ whole genome shotgun (WGS) entry which is preliminary data.</text>
</comment>
<dbReference type="InterPro" id="IPR001764">
    <property type="entry name" value="Glyco_hydro_3_N"/>
</dbReference>
<dbReference type="PANTHER" id="PTHR30480:SF13">
    <property type="entry name" value="BETA-HEXOSAMINIDASE"/>
    <property type="match status" value="1"/>
</dbReference>
<dbReference type="Pfam" id="PF00933">
    <property type="entry name" value="Glyco_hydro_3"/>
    <property type="match status" value="1"/>
</dbReference>
<dbReference type="InterPro" id="IPR036962">
    <property type="entry name" value="Glyco_hydro_3_N_sf"/>
</dbReference>
<dbReference type="InterPro" id="IPR050226">
    <property type="entry name" value="NagZ_Beta-hexosaminidase"/>
</dbReference>
<accession>A0A7K3LN13</accession>
<gene>
    <name evidence="7" type="ORF">GYA93_04945</name>
</gene>
<dbReference type="Gene3D" id="3.20.20.300">
    <property type="entry name" value="Glycoside hydrolase, family 3, N-terminal domain"/>
    <property type="match status" value="1"/>
</dbReference>
<dbReference type="PANTHER" id="PTHR30480">
    <property type="entry name" value="BETA-HEXOSAMINIDASE-RELATED"/>
    <property type="match status" value="1"/>
</dbReference>
<dbReference type="GO" id="GO:0005975">
    <property type="term" value="P:carbohydrate metabolic process"/>
    <property type="evidence" value="ECO:0007669"/>
    <property type="project" value="InterPro"/>
</dbReference>
<feature type="domain" description="Glycoside hydrolase family 3 N-terminal" evidence="6">
    <location>
        <begin position="2"/>
        <end position="322"/>
    </location>
</feature>
<name>A0A7K3LN13_9ACTN</name>
<dbReference type="EMBL" id="JAADZU010000010">
    <property type="protein sequence ID" value="NDK88927.1"/>
    <property type="molecule type" value="Genomic_DNA"/>
</dbReference>
<proteinExistence type="inferred from homology"/>
<reference evidence="7 8" key="1">
    <citation type="submission" date="2020-01" db="EMBL/GenBank/DDBJ databases">
        <title>Investigation of new actinobacteria for the biodesulphurisation of diesel fuel.</title>
        <authorList>
            <person name="Athi Narayanan S.M."/>
        </authorList>
    </citation>
    <scope>NUCLEOTIDE SEQUENCE [LARGE SCALE GENOMIC DNA]</scope>
    <source>
        <strain evidence="7 8">213E</strain>
    </source>
</reference>